<dbReference type="EMBL" id="BPWL01000008">
    <property type="protein sequence ID" value="GJJ12959.1"/>
    <property type="molecule type" value="Genomic_DNA"/>
</dbReference>
<organism evidence="1 2">
    <name type="scientific">Clathrus columnatus</name>
    <dbReference type="NCBI Taxonomy" id="1419009"/>
    <lineage>
        <taxon>Eukaryota</taxon>
        <taxon>Fungi</taxon>
        <taxon>Dikarya</taxon>
        <taxon>Basidiomycota</taxon>
        <taxon>Agaricomycotina</taxon>
        <taxon>Agaricomycetes</taxon>
        <taxon>Phallomycetidae</taxon>
        <taxon>Phallales</taxon>
        <taxon>Clathraceae</taxon>
        <taxon>Clathrus</taxon>
    </lineage>
</organism>
<comment type="caution">
    <text evidence="1">The sequence shown here is derived from an EMBL/GenBank/DDBJ whole genome shotgun (WGS) entry which is preliminary data.</text>
</comment>
<dbReference type="CDD" id="cd03062">
    <property type="entry name" value="TRX_Fd_Sucrase"/>
    <property type="match status" value="1"/>
</dbReference>
<name>A0AAV5AEA1_9AGAM</name>
<dbReference type="Gene3D" id="3.40.30.10">
    <property type="entry name" value="Glutaredoxin"/>
    <property type="match status" value="1"/>
</dbReference>
<evidence type="ECO:0000313" key="2">
    <source>
        <dbReference type="Proteomes" id="UP001050691"/>
    </source>
</evidence>
<gene>
    <name evidence="1" type="ORF">Clacol_007206</name>
</gene>
<evidence type="ECO:0000313" key="1">
    <source>
        <dbReference type="EMBL" id="GJJ12959.1"/>
    </source>
</evidence>
<dbReference type="SUPFAM" id="SSF52833">
    <property type="entry name" value="Thioredoxin-like"/>
    <property type="match status" value="1"/>
</dbReference>
<protein>
    <submittedName>
        <fullName evidence="1">Uncharacterized protein</fullName>
    </submittedName>
</protein>
<dbReference type="InterPro" id="IPR009737">
    <property type="entry name" value="Aim32/Apd1-like"/>
</dbReference>
<sequence length="332" mass="37676">MDPYIPLFTSVKTMTTVFLNTFRVKRHLHFKTTLVENRRKYSSGKWNFHTTEPESHLLLPPRPSRTKSLAGTVQFHSSYLFLHDVEDPNNWLRVFNSPLFSRLKERLGKRNVLVNICQSKPYYGGTLWTKGKHQDSLHEGFFFPVISSDEAVSVLEGHLDKLTDEEDDDDSNAVAVAEMAAVESRIAKELASAGPYFYICCHGHRDCRCGIRGGDLANALTDELESRNMLTDEQGRHRLGRVGHVGGHKNAPNLIIFPHGDWYGNLEPSDLPNLVNHYIQSSPLLSLSELLLHGPNRYQWRGCMGMTKQEQLDAFQKSQQQQAGSNDDPMLT</sequence>
<accession>A0AAV5AEA1</accession>
<dbReference type="InterPro" id="IPR036249">
    <property type="entry name" value="Thioredoxin-like_sf"/>
</dbReference>
<keyword evidence="2" id="KW-1185">Reference proteome</keyword>
<dbReference type="Pfam" id="PF06999">
    <property type="entry name" value="Suc_Fer-like"/>
    <property type="match status" value="1"/>
</dbReference>
<dbReference type="AlphaFoldDB" id="A0AAV5AEA1"/>
<dbReference type="Proteomes" id="UP001050691">
    <property type="component" value="Unassembled WGS sequence"/>
</dbReference>
<dbReference type="PANTHER" id="PTHR31902">
    <property type="entry name" value="ACTIN PATCHES DISTAL PROTEIN 1"/>
    <property type="match status" value="1"/>
</dbReference>
<proteinExistence type="predicted"/>
<reference evidence="1" key="1">
    <citation type="submission" date="2021-10" db="EMBL/GenBank/DDBJ databases">
        <title>De novo Genome Assembly of Clathrus columnatus (Basidiomycota, Fungi) Using Illumina and Nanopore Sequence Data.</title>
        <authorList>
            <person name="Ogiso-Tanaka E."/>
            <person name="Itagaki H."/>
            <person name="Hosoya T."/>
            <person name="Hosaka K."/>
        </authorList>
    </citation>
    <scope>NUCLEOTIDE SEQUENCE</scope>
    <source>
        <strain evidence="1">MO-923</strain>
    </source>
</reference>